<protein>
    <submittedName>
        <fullName evidence="4">Efflux RND transporter periplasmic adaptor subunit</fullName>
    </submittedName>
</protein>
<dbReference type="SUPFAM" id="SSF111369">
    <property type="entry name" value="HlyD-like secretion proteins"/>
    <property type="match status" value="1"/>
</dbReference>
<keyword evidence="2" id="KW-0732">Signal</keyword>
<feature type="domain" description="CzcB-like barrel-sandwich hybrid" evidence="3">
    <location>
        <begin position="65"/>
        <end position="186"/>
    </location>
</feature>
<reference evidence="4 5" key="1">
    <citation type="submission" date="2022-11" db="EMBL/GenBank/DDBJ databases">
        <title>Viruses from the air-sea interface of a natural surface slick.</title>
        <authorList>
            <person name="Rahlff J."/>
            <person name="Holmfeldt K."/>
        </authorList>
    </citation>
    <scope>NUCLEOTIDE SEQUENCE [LARGE SCALE GENOMIC DNA]</scope>
    <source>
        <strain evidence="4 5">SMS4</strain>
    </source>
</reference>
<accession>A0ABT9I015</accession>
<feature type="signal peptide" evidence="2">
    <location>
        <begin position="1"/>
        <end position="21"/>
    </location>
</feature>
<evidence type="ECO:0000256" key="2">
    <source>
        <dbReference type="SAM" id="SignalP"/>
    </source>
</evidence>
<dbReference type="EMBL" id="JAPJDZ010000023">
    <property type="protein sequence ID" value="MDP5136395.1"/>
    <property type="molecule type" value="Genomic_DNA"/>
</dbReference>
<evidence type="ECO:0000259" key="3">
    <source>
        <dbReference type="Pfam" id="PF25973"/>
    </source>
</evidence>
<dbReference type="Gene3D" id="2.40.30.170">
    <property type="match status" value="1"/>
</dbReference>
<name>A0ABT9I015_9GAMM</name>
<dbReference type="RefSeq" id="WP_305975725.1">
    <property type="nucleotide sequence ID" value="NZ_JAPJDZ010000023.1"/>
</dbReference>
<dbReference type="NCBIfam" id="TIGR01730">
    <property type="entry name" value="RND_mfp"/>
    <property type="match status" value="1"/>
</dbReference>
<dbReference type="Gene3D" id="1.10.287.470">
    <property type="entry name" value="Helix hairpin bin"/>
    <property type="match status" value="1"/>
</dbReference>
<dbReference type="Gene3D" id="2.40.420.20">
    <property type="match status" value="1"/>
</dbReference>
<organism evidence="4 5">
    <name type="scientific">Rheinheimera baltica</name>
    <dbReference type="NCBI Taxonomy" id="67576"/>
    <lineage>
        <taxon>Bacteria</taxon>
        <taxon>Pseudomonadati</taxon>
        <taxon>Pseudomonadota</taxon>
        <taxon>Gammaproteobacteria</taxon>
        <taxon>Chromatiales</taxon>
        <taxon>Chromatiaceae</taxon>
        <taxon>Rheinheimera</taxon>
    </lineage>
</organism>
<evidence type="ECO:0000313" key="4">
    <source>
        <dbReference type="EMBL" id="MDP5136395.1"/>
    </source>
</evidence>
<dbReference type="InterPro" id="IPR006143">
    <property type="entry name" value="RND_pump_MFP"/>
</dbReference>
<evidence type="ECO:0000313" key="5">
    <source>
        <dbReference type="Proteomes" id="UP001231109"/>
    </source>
</evidence>
<dbReference type="Pfam" id="PF25973">
    <property type="entry name" value="BSH_CzcB"/>
    <property type="match status" value="1"/>
</dbReference>
<proteinExistence type="inferred from homology"/>
<evidence type="ECO:0000256" key="1">
    <source>
        <dbReference type="ARBA" id="ARBA00009477"/>
    </source>
</evidence>
<comment type="similarity">
    <text evidence="1">Belongs to the membrane fusion protein (MFP) (TC 8.A.1) family.</text>
</comment>
<dbReference type="PANTHER" id="PTHR30469">
    <property type="entry name" value="MULTIDRUG RESISTANCE PROTEIN MDTA"/>
    <property type="match status" value="1"/>
</dbReference>
<comment type="caution">
    <text evidence="4">The sequence shown here is derived from an EMBL/GenBank/DDBJ whole genome shotgun (WGS) entry which is preliminary data.</text>
</comment>
<feature type="chain" id="PRO_5045881125" evidence="2">
    <location>
        <begin position="22"/>
        <end position="364"/>
    </location>
</feature>
<keyword evidence="5" id="KW-1185">Reference proteome</keyword>
<dbReference type="Gene3D" id="2.40.50.100">
    <property type="match status" value="1"/>
</dbReference>
<dbReference type="Proteomes" id="UP001231109">
    <property type="component" value="Unassembled WGS sequence"/>
</dbReference>
<dbReference type="PANTHER" id="PTHR30469:SF20">
    <property type="entry name" value="EFFLUX RND TRANSPORTER PERIPLASMIC ADAPTOR SUBUNIT"/>
    <property type="match status" value="1"/>
</dbReference>
<sequence length="364" mass="40378">MSAHYSLFPAVVFSSVFFLSACDQVSEQSVEPLVRPVKLFTVNSGGVGVIRQFPAVAEPSENVRLTFRVSGKLTQMLVRPGQAVTEGQLLAKLDDTDFALKMEQASARYELAKTQFERSEQLINQKLVSQSVYDEAKAQFQVATADLKTSNTALSYTELHAPFSGIISRQLIENHENVAAQQPILELQLRGSIDIAIQVPEDVISNVKKDLDYQPEVVFDSHPQYRYRAKVKEWDTRPDPATNSYKVVFSMPNPEEFNLLAGMTANVIVEMDKISRIENHVSYIPAGAIFSPPQQSVQNKDSFVWVYNPQSHLVALRQVSVGELTSAGLAVTDGLAPGEQIVSAGVQQLQDGQQVRPWVRERGL</sequence>
<gene>
    <name evidence="4" type="ORF">ORJ04_10590</name>
</gene>
<dbReference type="InterPro" id="IPR058647">
    <property type="entry name" value="BSH_CzcB-like"/>
</dbReference>